<dbReference type="RefSeq" id="WP_135858308.1">
    <property type="nucleotide sequence ID" value="NZ_JARAKC010000001.1"/>
</dbReference>
<dbReference type="InterPro" id="IPR044149">
    <property type="entry name" value="Nitrilases_CHs"/>
</dbReference>
<evidence type="ECO:0000313" key="4">
    <source>
        <dbReference type="EMBL" id="MDX8539546.1"/>
    </source>
</evidence>
<keyword evidence="5" id="KW-1185">Reference proteome</keyword>
<organism evidence="4 5">
    <name type="scientific">Mesorhizobium abyssinicae</name>
    <dbReference type="NCBI Taxonomy" id="1209958"/>
    <lineage>
        <taxon>Bacteria</taxon>
        <taxon>Pseudomonadati</taxon>
        <taxon>Pseudomonadota</taxon>
        <taxon>Alphaproteobacteria</taxon>
        <taxon>Hyphomicrobiales</taxon>
        <taxon>Phyllobacteriaceae</taxon>
        <taxon>Mesorhizobium</taxon>
    </lineage>
</organism>
<gene>
    <name evidence="4" type="ORF">RFM23_18160</name>
</gene>
<keyword evidence="4" id="KW-0378">Hydrolase</keyword>
<proteinExistence type="inferred from homology"/>
<name>A0ABU5AQK5_9HYPH</name>
<dbReference type="PANTHER" id="PTHR46044:SF1">
    <property type="entry name" value="CN HYDROLASE DOMAIN-CONTAINING PROTEIN"/>
    <property type="match status" value="1"/>
</dbReference>
<sequence length="314" mass="33840">MTRIYISQKPPHLLDLDAGIATAKAEIEAAAAQGANLVVFPETWLGGYPAWVFGLAGWNDPEARHWFQKLVAASATVPGPHVQALCDAARDNGVCVVIGLNERARPSAALLYNSALTIDADGSIVSVHRKLTPTHTERLVWTPGDADGLRVNETAAGRVGAMVCWEHFHPIIRQALHAEDEQIHVALWPDMPSAHQLASRHYAFEGRCFVASAATYLPVEAVPPDLRAAYEKGTGGDASFPGGSGVIGPDGEYLVGPVFGDAPVICDLDLAQTIAFKHDLDVTGHYSRSDILHWGVDRPGTRYGEQGRPDYRSK</sequence>
<dbReference type="GO" id="GO:0016787">
    <property type="term" value="F:hydrolase activity"/>
    <property type="evidence" value="ECO:0007669"/>
    <property type="project" value="UniProtKB-KW"/>
</dbReference>
<dbReference type="PANTHER" id="PTHR46044">
    <property type="entry name" value="NITRILASE"/>
    <property type="match status" value="1"/>
</dbReference>
<dbReference type="EMBL" id="JAVIIP010000009">
    <property type="protein sequence ID" value="MDX8539546.1"/>
    <property type="molecule type" value="Genomic_DNA"/>
</dbReference>
<evidence type="ECO:0000256" key="2">
    <source>
        <dbReference type="PROSITE-ProRule" id="PRU10139"/>
    </source>
</evidence>
<dbReference type="Proteomes" id="UP001276564">
    <property type="component" value="Unassembled WGS sequence"/>
</dbReference>
<comment type="caution">
    <text evidence="4">The sequence shown here is derived from an EMBL/GenBank/DDBJ whole genome shotgun (WGS) entry which is preliminary data.</text>
</comment>
<evidence type="ECO:0000256" key="1">
    <source>
        <dbReference type="ARBA" id="ARBA00008129"/>
    </source>
</evidence>
<dbReference type="InterPro" id="IPR003010">
    <property type="entry name" value="C-N_Hydrolase"/>
</dbReference>
<accession>A0ABU5AQK5</accession>
<evidence type="ECO:0000259" key="3">
    <source>
        <dbReference type="PROSITE" id="PS50263"/>
    </source>
</evidence>
<evidence type="ECO:0000313" key="5">
    <source>
        <dbReference type="Proteomes" id="UP001276564"/>
    </source>
</evidence>
<dbReference type="PROSITE" id="PS00921">
    <property type="entry name" value="NITRIL_CHT_2"/>
    <property type="match status" value="1"/>
</dbReference>
<dbReference type="PROSITE" id="PS00920">
    <property type="entry name" value="NITRIL_CHT_1"/>
    <property type="match status" value="1"/>
</dbReference>
<dbReference type="Pfam" id="PF00795">
    <property type="entry name" value="CN_hydrolase"/>
    <property type="match status" value="1"/>
</dbReference>
<feature type="domain" description="CN hydrolase" evidence="3">
    <location>
        <begin position="2"/>
        <end position="270"/>
    </location>
</feature>
<feature type="active site" description="Proton acceptor" evidence="2">
    <location>
        <position position="42"/>
    </location>
</feature>
<protein>
    <submittedName>
        <fullName evidence="4">Carbon-nitrogen hydrolase family protein</fullName>
    </submittedName>
</protein>
<dbReference type="PROSITE" id="PS50263">
    <property type="entry name" value="CN_HYDROLASE"/>
    <property type="match status" value="1"/>
</dbReference>
<dbReference type="CDD" id="cd07564">
    <property type="entry name" value="nitrilases_CHs"/>
    <property type="match status" value="1"/>
</dbReference>
<dbReference type="Gene3D" id="3.60.110.10">
    <property type="entry name" value="Carbon-nitrogen hydrolase"/>
    <property type="match status" value="1"/>
</dbReference>
<dbReference type="SUPFAM" id="SSF56317">
    <property type="entry name" value="Carbon-nitrogen hydrolase"/>
    <property type="match status" value="1"/>
</dbReference>
<comment type="similarity">
    <text evidence="1">Belongs to the carbon-nitrogen hydrolase superfamily. Nitrilase family.</text>
</comment>
<dbReference type="InterPro" id="IPR000132">
    <property type="entry name" value="Nitrilase/CN_hydratase_CS"/>
</dbReference>
<reference evidence="4 5" key="1">
    <citation type="submission" date="2023-08" db="EMBL/GenBank/DDBJ databases">
        <title>Implementing the SeqCode for naming new Mesorhizobium species isolated from Vachellia karroo root nodules.</title>
        <authorList>
            <person name="Van Lill M."/>
        </authorList>
    </citation>
    <scope>NUCLEOTIDE SEQUENCE [LARGE SCALE GENOMIC DNA]</scope>
    <source>
        <strain evidence="4 5">VK4B</strain>
    </source>
</reference>
<dbReference type="InterPro" id="IPR036526">
    <property type="entry name" value="C-N_Hydrolase_sf"/>
</dbReference>